<name>A7KA48_9PHYC</name>
<dbReference type="InterPro" id="IPR022648">
    <property type="entry name" value="Pr_cel_nuc_antig_N"/>
</dbReference>
<dbReference type="GO" id="GO:0030337">
    <property type="term" value="F:DNA polymerase processivity factor activity"/>
    <property type="evidence" value="ECO:0007669"/>
    <property type="project" value="InterPro"/>
</dbReference>
<evidence type="ECO:0000313" key="6">
    <source>
        <dbReference type="EMBL" id="ABT16922.1"/>
    </source>
</evidence>
<dbReference type="GO" id="GO:0003677">
    <property type="term" value="F:DNA binding"/>
    <property type="evidence" value="ECO:0007669"/>
    <property type="project" value="UniProtKB-KW"/>
</dbReference>
<dbReference type="OrthoDB" id="7519at10239"/>
<dbReference type="GO" id="GO:0006272">
    <property type="term" value="P:leading strand elongation"/>
    <property type="evidence" value="ECO:0007669"/>
    <property type="project" value="TreeGrafter"/>
</dbReference>
<dbReference type="Pfam" id="PF02747">
    <property type="entry name" value="PCNA_C"/>
    <property type="match status" value="1"/>
</dbReference>
<evidence type="ECO:0000256" key="3">
    <source>
        <dbReference type="RuleBase" id="RU003671"/>
    </source>
</evidence>
<comment type="similarity">
    <text evidence="1 3">Belongs to the PCNA family.</text>
</comment>
<dbReference type="Proteomes" id="UP000202420">
    <property type="component" value="Segment"/>
</dbReference>
<dbReference type="CDD" id="cd00577">
    <property type="entry name" value="PCNA"/>
    <property type="match status" value="1"/>
</dbReference>
<dbReference type="InterPro" id="IPR022649">
    <property type="entry name" value="Pr_cel_nuc_antig_C"/>
</dbReference>
<sequence length="292" mass="32883">MDTSCAITSTSTYRRTSEFNKSHLRYLTKMSSDDVLFCIRTVQGSVIKSLFDTLKEILHDVSITFSPSGVKISAMDGAKVSLVHMKLDAEAFEEYVCNNTYEIGVNVTNLFKLLRTTGSRDSIMFRYLKSNPHVLEITIQNFEKNSTTQFFLKLIEIDSACIDINDLEFDAIISIPSNYFQRLCRDMSELTNFLWIEKKDGQVSFCSDYTSVTDFASQRTILGDSDMGKIITVEEASYSNKFSLKYLTSFSKASGLSSVVEMFIKTSLPLVLKYSIGSIGSLKFVIAPSMEE</sequence>
<dbReference type="Pfam" id="PF00705">
    <property type="entry name" value="PCNA_N"/>
    <property type="match status" value="1"/>
</dbReference>
<dbReference type="InterPro" id="IPR046938">
    <property type="entry name" value="DNA_clamp_sf"/>
</dbReference>
<keyword evidence="2 3" id="KW-0238">DNA-binding</keyword>
<dbReference type="GeneID" id="5470913"/>
<keyword evidence="3" id="KW-0235">DNA replication</keyword>
<protein>
    <submittedName>
        <fullName evidence="6">Uncharacterized protein Z788R</fullName>
    </submittedName>
</protein>
<dbReference type="PANTHER" id="PTHR11352">
    <property type="entry name" value="PROLIFERATING CELL NUCLEAR ANTIGEN"/>
    <property type="match status" value="1"/>
</dbReference>
<proteinExistence type="inferred from homology"/>
<dbReference type="HAMAP" id="MF_00317">
    <property type="entry name" value="DNApol_clamp_arch"/>
    <property type="match status" value="1"/>
</dbReference>
<accession>A7KA48</accession>
<dbReference type="PROSITE" id="PS01251">
    <property type="entry name" value="PCNA_1"/>
    <property type="match status" value="1"/>
</dbReference>
<feature type="domain" description="Proliferating cell nuclear antigen PCNA N-terminal" evidence="4">
    <location>
        <begin position="38"/>
        <end position="159"/>
    </location>
</feature>
<dbReference type="InterPro" id="IPR000730">
    <property type="entry name" value="Pr_cel_nuc_antig"/>
</dbReference>
<organism evidence="6 7">
    <name type="scientific">Chlorovirus heliozoae</name>
    <dbReference type="NCBI Taxonomy" id="322019"/>
    <lineage>
        <taxon>Viruses</taxon>
        <taxon>Varidnaviria</taxon>
        <taxon>Bamfordvirae</taxon>
        <taxon>Nucleocytoviricota</taxon>
        <taxon>Megaviricetes</taxon>
        <taxon>Algavirales</taxon>
        <taxon>Phycodnaviridae</taxon>
        <taxon>Chlorovirus</taxon>
    </lineage>
</organism>
<dbReference type="SUPFAM" id="SSF55979">
    <property type="entry name" value="DNA clamp"/>
    <property type="match status" value="2"/>
</dbReference>
<dbReference type="GO" id="GO:0019985">
    <property type="term" value="P:translesion synthesis"/>
    <property type="evidence" value="ECO:0007669"/>
    <property type="project" value="TreeGrafter"/>
</dbReference>
<dbReference type="KEGG" id="vg:5470913"/>
<evidence type="ECO:0000259" key="5">
    <source>
        <dbReference type="Pfam" id="PF02747"/>
    </source>
</evidence>
<evidence type="ECO:0000256" key="1">
    <source>
        <dbReference type="ARBA" id="ARBA00010462"/>
    </source>
</evidence>
<dbReference type="NCBIfam" id="TIGR00590">
    <property type="entry name" value="pcna"/>
    <property type="match status" value="1"/>
</dbReference>
<dbReference type="EMBL" id="EF101928">
    <property type="protein sequence ID" value="ABT16922.1"/>
    <property type="molecule type" value="Genomic_DNA"/>
</dbReference>
<evidence type="ECO:0000259" key="4">
    <source>
        <dbReference type="Pfam" id="PF00705"/>
    </source>
</evidence>
<dbReference type="RefSeq" id="YP_001427269.1">
    <property type="nucleotide sequence ID" value="NC_008724.1"/>
</dbReference>
<dbReference type="PANTHER" id="PTHR11352:SF0">
    <property type="entry name" value="PROLIFERATING CELL NUCLEAR ANTIGEN"/>
    <property type="match status" value="1"/>
</dbReference>
<dbReference type="PRINTS" id="PR00339">
    <property type="entry name" value="PCNACYCLIN"/>
</dbReference>
<evidence type="ECO:0000256" key="2">
    <source>
        <dbReference type="ARBA" id="ARBA00023125"/>
    </source>
</evidence>
<gene>
    <name evidence="6" type="primary">Z788R</name>
    <name evidence="6" type="ORF">ATCV1_Z788R</name>
</gene>
<dbReference type="GO" id="GO:0006298">
    <property type="term" value="P:mismatch repair"/>
    <property type="evidence" value="ECO:0007669"/>
    <property type="project" value="TreeGrafter"/>
</dbReference>
<evidence type="ECO:0000313" key="7">
    <source>
        <dbReference type="Proteomes" id="UP000202420"/>
    </source>
</evidence>
<dbReference type="InterPro" id="IPR022659">
    <property type="entry name" value="Pr_cel_nuc_antig_CS"/>
</dbReference>
<reference evidence="6 7" key="1">
    <citation type="submission" date="2006-09" db="EMBL/GenBank/DDBJ databases">
        <title>Sequence and annotation of the 288-kb ATCV-1 virus that infects an endosymbiotic Chlorella strain of the heliozoon Acanthocystis turfacea.</title>
        <authorList>
            <person name="Fitzgerald L.A."/>
            <person name="Graves M.V."/>
            <person name="Li X."/>
            <person name="Pfitzner A.J.P."/>
            <person name="Hartigan J."/>
            <person name="Van Etten J.L."/>
        </authorList>
    </citation>
    <scope>NUCLEOTIDE SEQUENCE [LARGE SCALE GENOMIC DNA]</scope>
    <source>
        <strain evidence="6 7">ATCV-1</strain>
    </source>
</reference>
<dbReference type="Gene3D" id="3.70.10.10">
    <property type="match status" value="1"/>
</dbReference>
<feature type="domain" description="Proliferating cell nuclear antigen PCNA C-terminal" evidence="5">
    <location>
        <begin position="164"/>
        <end position="288"/>
    </location>
</feature>
<dbReference type="GO" id="GO:0006275">
    <property type="term" value="P:regulation of DNA replication"/>
    <property type="evidence" value="ECO:0007669"/>
    <property type="project" value="InterPro"/>
</dbReference>
<keyword evidence="7" id="KW-1185">Reference proteome</keyword>